<reference evidence="12" key="1">
    <citation type="submission" date="2025-08" db="UniProtKB">
        <authorList>
            <consortium name="RefSeq"/>
        </authorList>
    </citation>
    <scope>IDENTIFICATION</scope>
    <source>
        <tissue evidence="12">Thorax and Abdomen</tissue>
    </source>
</reference>
<dbReference type="InterPro" id="IPR011600">
    <property type="entry name" value="Pept_C14_caspase"/>
</dbReference>
<dbReference type="Pfam" id="PF00619">
    <property type="entry name" value="CARD"/>
    <property type="match status" value="1"/>
</dbReference>
<dbReference type="InterPro" id="IPR001309">
    <property type="entry name" value="Pept_C14_p20"/>
</dbReference>
<dbReference type="PIRSF" id="PIRSF038001">
    <property type="entry name" value="Caspase_ICE"/>
    <property type="match status" value="1"/>
</dbReference>
<dbReference type="PANTHER" id="PTHR47901:SF8">
    <property type="entry name" value="CASPASE-3"/>
    <property type="match status" value="1"/>
</dbReference>
<name>A0ABM3FJF6_NEOLC</name>
<dbReference type="PROSITE" id="PS50208">
    <property type="entry name" value="CASPASE_P20"/>
    <property type="match status" value="1"/>
</dbReference>
<dbReference type="InterPro" id="IPR002138">
    <property type="entry name" value="Pept_C14_p10"/>
</dbReference>
<feature type="domain" description="Caspase family p10" evidence="8">
    <location>
        <begin position="338"/>
        <end position="418"/>
    </location>
</feature>
<evidence type="ECO:0000256" key="1">
    <source>
        <dbReference type="ARBA" id="ARBA00010134"/>
    </source>
</evidence>
<dbReference type="PROSITE" id="PS01121">
    <property type="entry name" value="CASPASE_HIS"/>
    <property type="match status" value="1"/>
</dbReference>
<accession>A0ABM3FJF6</accession>
<dbReference type="SUPFAM" id="SSF52129">
    <property type="entry name" value="Caspase-like"/>
    <property type="match status" value="1"/>
</dbReference>
<dbReference type="Gene3D" id="1.10.533.10">
    <property type="entry name" value="Death Domain, Fas"/>
    <property type="match status" value="1"/>
</dbReference>
<keyword evidence="11" id="KW-1185">Reference proteome</keyword>
<evidence type="ECO:0000259" key="9">
    <source>
        <dbReference type="PROSITE" id="PS50208"/>
    </source>
</evidence>
<dbReference type="InterPro" id="IPR011029">
    <property type="entry name" value="DEATH-like_dom_sf"/>
</dbReference>
<evidence type="ECO:0000256" key="6">
    <source>
        <dbReference type="ARBA" id="ARBA00023145"/>
    </source>
</evidence>
<dbReference type="InterPro" id="IPR029030">
    <property type="entry name" value="Caspase-like_dom_sf"/>
</dbReference>
<organism evidence="11 12">
    <name type="scientific">Neodiprion lecontei</name>
    <name type="common">Redheaded pine sawfly</name>
    <dbReference type="NCBI Taxonomy" id="441921"/>
    <lineage>
        <taxon>Eukaryota</taxon>
        <taxon>Metazoa</taxon>
        <taxon>Ecdysozoa</taxon>
        <taxon>Arthropoda</taxon>
        <taxon>Hexapoda</taxon>
        <taxon>Insecta</taxon>
        <taxon>Pterygota</taxon>
        <taxon>Neoptera</taxon>
        <taxon>Endopterygota</taxon>
        <taxon>Hymenoptera</taxon>
        <taxon>Tenthredinoidea</taxon>
        <taxon>Diprionidae</taxon>
        <taxon>Diprioninae</taxon>
        <taxon>Neodiprion</taxon>
    </lineage>
</organism>
<dbReference type="RefSeq" id="XP_046588135.1">
    <property type="nucleotide sequence ID" value="XM_046732179.1"/>
</dbReference>
<dbReference type="InterPro" id="IPR001315">
    <property type="entry name" value="CARD"/>
</dbReference>
<keyword evidence="2" id="KW-0645">Protease</keyword>
<protein>
    <submittedName>
        <fullName evidence="12">Caspase Dronc isoform X1</fullName>
    </submittedName>
</protein>
<keyword evidence="3" id="KW-0053">Apoptosis</keyword>
<dbReference type="InterPro" id="IPR016129">
    <property type="entry name" value="Caspase_his_AS"/>
</dbReference>
<dbReference type="PROSITE" id="PS50209">
    <property type="entry name" value="CARD"/>
    <property type="match status" value="1"/>
</dbReference>
<dbReference type="InterPro" id="IPR015917">
    <property type="entry name" value="Pept_C14A"/>
</dbReference>
<dbReference type="Pfam" id="PF00656">
    <property type="entry name" value="Peptidase_C14"/>
    <property type="match status" value="1"/>
</dbReference>
<dbReference type="SMART" id="SM00114">
    <property type="entry name" value="CARD"/>
    <property type="match status" value="1"/>
</dbReference>
<dbReference type="PANTHER" id="PTHR47901">
    <property type="entry name" value="CASPASE RECRUITMENT DOMAIN-CONTAINING PROTEIN 18"/>
    <property type="match status" value="1"/>
</dbReference>
<dbReference type="InterPro" id="IPR002398">
    <property type="entry name" value="Pept_C14"/>
</dbReference>
<evidence type="ECO:0000313" key="11">
    <source>
        <dbReference type="Proteomes" id="UP000829291"/>
    </source>
</evidence>
<dbReference type="SMART" id="SM00115">
    <property type="entry name" value="CASc"/>
    <property type="match status" value="1"/>
</dbReference>
<evidence type="ECO:0000256" key="2">
    <source>
        <dbReference type="ARBA" id="ARBA00022670"/>
    </source>
</evidence>
<dbReference type="PRINTS" id="PR00376">
    <property type="entry name" value="IL1BCENZYME"/>
</dbReference>
<keyword evidence="5" id="KW-0788">Thiol protease</keyword>
<evidence type="ECO:0000313" key="12">
    <source>
        <dbReference type="RefSeq" id="XP_046588135.1"/>
    </source>
</evidence>
<evidence type="ECO:0000256" key="7">
    <source>
        <dbReference type="RuleBase" id="RU003971"/>
    </source>
</evidence>
<dbReference type="Proteomes" id="UP000829291">
    <property type="component" value="Chromosome 2"/>
</dbReference>
<dbReference type="PROSITE" id="PS50207">
    <property type="entry name" value="CASPASE_P10"/>
    <property type="match status" value="1"/>
</dbReference>
<dbReference type="GeneID" id="107220265"/>
<gene>
    <name evidence="12" type="primary">LOC107220265</name>
</gene>
<evidence type="ECO:0000256" key="4">
    <source>
        <dbReference type="ARBA" id="ARBA00022801"/>
    </source>
</evidence>
<evidence type="ECO:0000256" key="3">
    <source>
        <dbReference type="ARBA" id="ARBA00022703"/>
    </source>
</evidence>
<proteinExistence type="inferred from homology"/>
<keyword evidence="4" id="KW-0378">Hydrolase</keyword>
<evidence type="ECO:0000259" key="10">
    <source>
        <dbReference type="PROSITE" id="PS50209"/>
    </source>
</evidence>
<keyword evidence="6" id="KW-0865">Zymogen</keyword>
<evidence type="ECO:0000256" key="5">
    <source>
        <dbReference type="ARBA" id="ARBA00022807"/>
    </source>
</evidence>
<dbReference type="Gene3D" id="3.40.50.1460">
    <property type="match status" value="1"/>
</dbReference>
<dbReference type="SUPFAM" id="SSF47986">
    <property type="entry name" value="DEATH domain"/>
    <property type="match status" value="1"/>
</dbReference>
<feature type="domain" description="Caspase family p20" evidence="9">
    <location>
        <begin position="168"/>
        <end position="300"/>
    </location>
</feature>
<feature type="domain" description="CARD" evidence="10">
    <location>
        <begin position="1"/>
        <end position="92"/>
    </location>
</feature>
<evidence type="ECO:0000259" key="8">
    <source>
        <dbReference type="PROSITE" id="PS50207"/>
    </source>
</evidence>
<comment type="similarity">
    <text evidence="1 7">Belongs to the peptidase C14A family.</text>
</comment>
<sequence length="433" mass="50832">MNEEDRKKLRKNLGKLVEEIDWREIFPLLLQHKIYGENYKKIQKWQKRLDDMDNNREIYLTIESRGPRAFDSFVQCLREVNRNDLANLLKPNEVDNKSEETIPEINRNIVDPLNNQVIRNEFFEHREDDYYRKLQHVEEPLRIRVKKSTKLMETKNDNILNYAMFSNPRGLVLIINNILFTEGAKERAAAKHDEDNLKELFEQMGFQVIVRQNLTREKMLEEISAFAMRPDLRHVHSMFLIIMSHGNEHVEDHRSESVVCGTDNKMITAFEIFEFFTTRACPNMSKKPKIFIFQTCRGQKEQRMVESDEVGISRHEIDTSQMTPENPSAQPIGSREYSDMLVAFSTLPGFASYRDTLNGSWFIQAFCEVVMNHAHDTDLLRLFQITDERLGYMHAAGKEVQTPNTAMYGFTKKCYLNPGYFKTSADTQYSNRV</sequence>